<reference evidence="1" key="2">
    <citation type="journal article" date="2015" name="Fish Shellfish Immunol.">
        <title>Early steps in the European eel (Anguilla anguilla)-Vibrio vulnificus interaction in the gills: Role of the RtxA13 toxin.</title>
        <authorList>
            <person name="Callol A."/>
            <person name="Pajuelo D."/>
            <person name="Ebbesson L."/>
            <person name="Teles M."/>
            <person name="MacKenzie S."/>
            <person name="Amaro C."/>
        </authorList>
    </citation>
    <scope>NUCLEOTIDE SEQUENCE</scope>
</reference>
<dbReference type="EMBL" id="GBXM01031414">
    <property type="protein sequence ID" value="JAH77163.1"/>
    <property type="molecule type" value="Transcribed_RNA"/>
</dbReference>
<evidence type="ECO:0000313" key="1">
    <source>
        <dbReference type="EMBL" id="JAH77163.1"/>
    </source>
</evidence>
<organism evidence="1">
    <name type="scientific">Anguilla anguilla</name>
    <name type="common">European freshwater eel</name>
    <name type="synonym">Muraena anguilla</name>
    <dbReference type="NCBI Taxonomy" id="7936"/>
    <lineage>
        <taxon>Eukaryota</taxon>
        <taxon>Metazoa</taxon>
        <taxon>Chordata</taxon>
        <taxon>Craniata</taxon>
        <taxon>Vertebrata</taxon>
        <taxon>Euteleostomi</taxon>
        <taxon>Actinopterygii</taxon>
        <taxon>Neopterygii</taxon>
        <taxon>Teleostei</taxon>
        <taxon>Anguilliformes</taxon>
        <taxon>Anguillidae</taxon>
        <taxon>Anguilla</taxon>
    </lineage>
</organism>
<sequence length="66" mass="7616">MIIGPSNDQDLKQHSCHLLMYISQYFYTFYLENGKTNINNKSFNTLCLSYKIISAEKSSPHSPNIL</sequence>
<name>A0A0E9VIV1_ANGAN</name>
<accession>A0A0E9VIV1</accession>
<protein>
    <submittedName>
        <fullName evidence="1">Uncharacterized protein</fullName>
    </submittedName>
</protein>
<reference evidence="1" key="1">
    <citation type="submission" date="2014-11" db="EMBL/GenBank/DDBJ databases">
        <authorList>
            <person name="Amaro Gonzalez C."/>
        </authorList>
    </citation>
    <scope>NUCLEOTIDE SEQUENCE</scope>
</reference>
<proteinExistence type="predicted"/>
<dbReference type="AlphaFoldDB" id="A0A0E9VIV1"/>